<evidence type="ECO:0000256" key="1">
    <source>
        <dbReference type="SAM" id="MobiDB-lite"/>
    </source>
</evidence>
<sequence>MMNYNYSHYHVLSGGTGGQGGPSKKKGGDGGLGEAPQISAAEAQRYNEINGGVGGQGGEGGVEGGMGGVGQGPRFAKMLVVVDGKTAARVPHFTVAKFCQYFQLSEKIWWLLQQEGYETAGALLDVDDVALRNAGFKWGQIAEIRRALKAFLISAQSQRGQGSWQR</sequence>
<feature type="region of interest" description="Disordered" evidence="1">
    <location>
        <begin position="15"/>
        <end position="35"/>
    </location>
</feature>
<reference evidence="2" key="1">
    <citation type="submission" date="2023-03" db="EMBL/GenBank/DDBJ databases">
        <title>Massive genome expansion in bonnet fungi (Mycena s.s.) driven by repeated elements and novel gene families across ecological guilds.</title>
        <authorList>
            <consortium name="Lawrence Berkeley National Laboratory"/>
            <person name="Harder C.B."/>
            <person name="Miyauchi S."/>
            <person name="Viragh M."/>
            <person name="Kuo A."/>
            <person name="Thoen E."/>
            <person name="Andreopoulos B."/>
            <person name="Lu D."/>
            <person name="Skrede I."/>
            <person name="Drula E."/>
            <person name="Henrissat B."/>
            <person name="Morin E."/>
            <person name="Kohler A."/>
            <person name="Barry K."/>
            <person name="LaButti K."/>
            <person name="Morin E."/>
            <person name="Salamov A."/>
            <person name="Lipzen A."/>
            <person name="Mereny Z."/>
            <person name="Hegedus B."/>
            <person name="Baldrian P."/>
            <person name="Stursova M."/>
            <person name="Weitz H."/>
            <person name="Taylor A."/>
            <person name="Grigoriev I.V."/>
            <person name="Nagy L.G."/>
            <person name="Martin F."/>
            <person name="Kauserud H."/>
        </authorList>
    </citation>
    <scope>NUCLEOTIDE SEQUENCE</scope>
    <source>
        <strain evidence="2">CBHHK002</strain>
    </source>
</reference>
<keyword evidence="3" id="KW-1185">Reference proteome</keyword>
<name>A0AAD7EWD7_9AGAR</name>
<organism evidence="2 3">
    <name type="scientific">Mycena albidolilacea</name>
    <dbReference type="NCBI Taxonomy" id="1033008"/>
    <lineage>
        <taxon>Eukaryota</taxon>
        <taxon>Fungi</taxon>
        <taxon>Dikarya</taxon>
        <taxon>Basidiomycota</taxon>
        <taxon>Agaricomycotina</taxon>
        <taxon>Agaricomycetes</taxon>
        <taxon>Agaricomycetidae</taxon>
        <taxon>Agaricales</taxon>
        <taxon>Marasmiineae</taxon>
        <taxon>Mycenaceae</taxon>
        <taxon>Mycena</taxon>
    </lineage>
</organism>
<evidence type="ECO:0000313" key="2">
    <source>
        <dbReference type="EMBL" id="KAJ7352696.1"/>
    </source>
</evidence>
<gene>
    <name evidence="2" type="ORF">DFH08DRAFT_859666</name>
</gene>
<accession>A0AAD7EWD7</accession>
<evidence type="ECO:0000313" key="3">
    <source>
        <dbReference type="Proteomes" id="UP001218218"/>
    </source>
</evidence>
<dbReference type="Proteomes" id="UP001218218">
    <property type="component" value="Unassembled WGS sequence"/>
</dbReference>
<evidence type="ECO:0008006" key="4">
    <source>
        <dbReference type="Google" id="ProtNLM"/>
    </source>
</evidence>
<comment type="caution">
    <text evidence="2">The sequence shown here is derived from an EMBL/GenBank/DDBJ whole genome shotgun (WGS) entry which is preliminary data.</text>
</comment>
<dbReference type="AlphaFoldDB" id="A0AAD7EWD7"/>
<proteinExistence type="predicted"/>
<dbReference type="EMBL" id="JARIHO010000012">
    <property type="protein sequence ID" value="KAJ7352696.1"/>
    <property type="molecule type" value="Genomic_DNA"/>
</dbReference>
<protein>
    <recommendedName>
        <fullName evidence="4">SAM domain-containing protein</fullName>
    </recommendedName>
</protein>